<sequence length="134" mass="15116">MAGLCEGGNEPSGSLKAICKEKAESDALAGLKVIEISPATSKFKVCHGSPYAVMWLVDEPREFNLPTLPQRCITYVPEKLPRKYGVHSEQYLPIRMVTPVVYKDVSDVNRFKELACLPWSNAEVEWEQKHYGQF</sequence>
<dbReference type="Proteomes" id="UP001148838">
    <property type="component" value="Unassembled WGS sequence"/>
</dbReference>
<accession>A0ABQ8U057</accession>
<organism evidence="1 2">
    <name type="scientific">Periplaneta americana</name>
    <name type="common">American cockroach</name>
    <name type="synonym">Blatta americana</name>
    <dbReference type="NCBI Taxonomy" id="6978"/>
    <lineage>
        <taxon>Eukaryota</taxon>
        <taxon>Metazoa</taxon>
        <taxon>Ecdysozoa</taxon>
        <taxon>Arthropoda</taxon>
        <taxon>Hexapoda</taxon>
        <taxon>Insecta</taxon>
        <taxon>Pterygota</taxon>
        <taxon>Neoptera</taxon>
        <taxon>Polyneoptera</taxon>
        <taxon>Dictyoptera</taxon>
        <taxon>Blattodea</taxon>
        <taxon>Blattoidea</taxon>
        <taxon>Blattidae</taxon>
        <taxon>Blattinae</taxon>
        <taxon>Periplaneta</taxon>
    </lineage>
</organism>
<keyword evidence="2" id="KW-1185">Reference proteome</keyword>
<proteinExistence type="predicted"/>
<evidence type="ECO:0000313" key="1">
    <source>
        <dbReference type="EMBL" id="KAJ4451471.1"/>
    </source>
</evidence>
<gene>
    <name evidence="1" type="ORF">ANN_02933</name>
</gene>
<evidence type="ECO:0000313" key="2">
    <source>
        <dbReference type="Proteomes" id="UP001148838"/>
    </source>
</evidence>
<reference evidence="1 2" key="1">
    <citation type="journal article" date="2022" name="Allergy">
        <title>Genome assembly and annotation of Periplaneta americana reveal a comprehensive cockroach allergen profile.</title>
        <authorList>
            <person name="Wang L."/>
            <person name="Xiong Q."/>
            <person name="Saelim N."/>
            <person name="Wang L."/>
            <person name="Nong W."/>
            <person name="Wan A.T."/>
            <person name="Shi M."/>
            <person name="Liu X."/>
            <person name="Cao Q."/>
            <person name="Hui J.H.L."/>
            <person name="Sookrung N."/>
            <person name="Leung T.F."/>
            <person name="Tungtrongchitr A."/>
            <person name="Tsui S.K.W."/>
        </authorList>
    </citation>
    <scope>NUCLEOTIDE SEQUENCE [LARGE SCALE GENOMIC DNA]</scope>
    <source>
        <strain evidence="1">PWHHKU_190912</strain>
    </source>
</reference>
<protein>
    <submittedName>
        <fullName evidence="1">Uncharacterized protein</fullName>
    </submittedName>
</protein>
<dbReference type="EMBL" id="JAJSOF020000001">
    <property type="protein sequence ID" value="KAJ4451471.1"/>
    <property type="molecule type" value="Genomic_DNA"/>
</dbReference>
<comment type="caution">
    <text evidence="1">The sequence shown here is derived from an EMBL/GenBank/DDBJ whole genome shotgun (WGS) entry which is preliminary data.</text>
</comment>
<name>A0ABQ8U057_PERAM</name>